<accession>A0AAD1JZ88</accession>
<dbReference type="Proteomes" id="UP000595253">
    <property type="component" value="Chromosome"/>
</dbReference>
<gene>
    <name evidence="1" type="ORF">LLC_16160</name>
</gene>
<organism evidence="1 2">
    <name type="scientific">Lactococcus lactis subsp. cremoris</name>
    <name type="common">Streptococcus cremoris</name>
    <dbReference type="NCBI Taxonomy" id="1359"/>
    <lineage>
        <taxon>Bacteria</taxon>
        <taxon>Bacillati</taxon>
        <taxon>Bacillota</taxon>
        <taxon>Bacilli</taxon>
        <taxon>Lactobacillales</taxon>
        <taxon>Streptococcaceae</taxon>
        <taxon>Lactococcus</taxon>
    </lineage>
</organism>
<sequence length="59" mass="6907">MDFDKRSIENRTMMKIFWAGIYDEVNIQGILGKEYTSNSVLMDKKNGKYILSTFESFDS</sequence>
<dbReference type="AlphaFoldDB" id="A0AAD1JZ88"/>
<protein>
    <submittedName>
        <fullName evidence="1">Uncharacterized protein</fullName>
    </submittedName>
</protein>
<reference evidence="1 2" key="1">
    <citation type="submission" date="2020-12" db="EMBL/GenBank/DDBJ databases">
        <title>Complete genome sequence of lactococcus lactis subsp. cremoris strain EPSC and strain G3-2.</title>
        <authorList>
            <person name="Kita K."/>
            <person name="Ishikawa S."/>
        </authorList>
    </citation>
    <scope>NUCLEOTIDE SEQUENCE [LARGE SCALE GENOMIC DNA]</scope>
    <source>
        <strain evidence="1 2">EPSC</strain>
    </source>
</reference>
<name>A0AAD1JZ88_LACLC</name>
<evidence type="ECO:0000313" key="1">
    <source>
        <dbReference type="EMBL" id="BCO06376.1"/>
    </source>
</evidence>
<dbReference type="EMBL" id="AP024222">
    <property type="protein sequence ID" value="BCO06376.1"/>
    <property type="molecule type" value="Genomic_DNA"/>
</dbReference>
<evidence type="ECO:0000313" key="2">
    <source>
        <dbReference type="Proteomes" id="UP000595253"/>
    </source>
</evidence>
<proteinExistence type="predicted"/>